<accession>A0ABV6QNF6</accession>
<dbReference type="Proteomes" id="UP001589890">
    <property type="component" value="Unassembled WGS sequence"/>
</dbReference>
<dbReference type="RefSeq" id="WP_380049314.1">
    <property type="nucleotide sequence ID" value="NZ_JBHLTC010000022.1"/>
</dbReference>
<gene>
    <name evidence="1" type="ORF">ACFFGN_18895</name>
</gene>
<comment type="caution">
    <text evidence="1">The sequence shown here is derived from an EMBL/GenBank/DDBJ whole genome shotgun (WGS) entry which is preliminary data.</text>
</comment>
<proteinExistence type="predicted"/>
<dbReference type="EMBL" id="JBHLTC010000022">
    <property type="protein sequence ID" value="MFC0626153.1"/>
    <property type="molecule type" value="Genomic_DNA"/>
</dbReference>
<sequence length="99" mass="10777">MTNTDLPIADYDWVHLVKGNLLHHPKLTPEQHQECEESGGIYNEPVTLDCGIEVTTIMIPGMFTRMGAQRCPACCAATGLPPGKGSPKNDDECRKVLGL</sequence>
<reference evidence="1 2" key="1">
    <citation type="submission" date="2024-09" db="EMBL/GenBank/DDBJ databases">
        <authorList>
            <person name="Sun Q."/>
            <person name="Mori K."/>
        </authorList>
    </citation>
    <scope>NUCLEOTIDE SEQUENCE [LARGE SCALE GENOMIC DNA]</scope>
    <source>
        <strain evidence="1 2">CGMCC 1.15906</strain>
    </source>
</reference>
<organism evidence="1 2">
    <name type="scientific">Kribbella deserti</name>
    <dbReference type="NCBI Taxonomy" id="1926257"/>
    <lineage>
        <taxon>Bacteria</taxon>
        <taxon>Bacillati</taxon>
        <taxon>Actinomycetota</taxon>
        <taxon>Actinomycetes</taxon>
        <taxon>Propionibacteriales</taxon>
        <taxon>Kribbellaceae</taxon>
        <taxon>Kribbella</taxon>
    </lineage>
</organism>
<keyword evidence="2" id="KW-1185">Reference proteome</keyword>
<evidence type="ECO:0000313" key="1">
    <source>
        <dbReference type="EMBL" id="MFC0626153.1"/>
    </source>
</evidence>
<evidence type="ECO:0000313" key="2">
    <source>
        <dbReference type="Proteomes" id="UP001589890"/>
    </source>
</evidence>
<name>A0ABV6QNF6_9ACTN</name>
<protein>
    <submittedName>
        <fullName evidence="1">Uncharacterized protein</fullName>
    </submittedName>
</protein>